<protein>
    <submittedName>
        <fullName evidence="3">Glycosyl transferase</fullName>
    </submittedName>
</protein>
<dbReference type="Proteomes" id="UP000245048">
    <property type="component" value="Unassembled WGS sequence"/>
</dbReference>
<comment type="caution">
    <text evidence="3">The sequence shown here is derived from an EMBL/GenBank/DDBJ whole genome shotgun (WGS) entry which is preliminary data.</text>
</comment>
<evidence type="ECO:0000313" key="3">
    <source>
        <dbReference type="EMBL" id="PWC26565.1"/>
    </source>
</evidence>
<dbReference type="InterPro" id="IPR028098">
    <property type="entry name" value="Glyco_trans_4-like_N"/>
</dbReference>
<dbReference type="GO" id="GO:0016757">
    <property type="term" value="F:glycosyltransferase activity"/>
    <property type="evidence" value="ECO:0007669"/>
    <property type="project" value="InterPro"/>
</dbReference>
<dbReference type="PANTHER" id="PTHR45947">
    <property type="entry name" value="SULFOQUINOVOSYL TRANSFERASE SQD2"/>
    <property type="match status" value="1"/>
</dbReference>
<dbReference type="OrthoDB" id="9771846at2"/>
<dbReference type="InterPro" id="IPR050194">
    <property type="entry name" value="Glycosyltransferase_grp1"/>
</dbReference>
<evidence type="ECO:0000259" key="1">
    <source>
        <dbReference type="Pfam" id="PF00534"/>
    </source>
</evidence>
<name>A0A2U1UY36_9PROT</name>
<gene>
    <name evidence="3" type="ORF">CR165_22460</name>
</gene>
<organism evidence="3 4">
    <name type="scientific">Teichococcus aestuarii</name>
    <dbReference type="NCBI Taxonomy" id="568898"/>
    <lineage>
        <taxon>Bacteria</taxon>
        <taxon>Pseudomonadati</taxon>
        <taxon>Pseudomonadota</taxon>
        <taxon>Alphaproteobacteria</taxon>
        <taxon>Acetobacterales</taxon>
        <taxon>Roseomonadaceae</taxon>
        <taxon>Roseomonas</taxon>
    </lineage>
</organism>
<dbReference type="PANTHER" id="PTHR45947:SF3">
    <property type="entry name" value="SULFOQUINOVOSYL TRANSFERASE SQD2"/>
    <property type="match status" value="1"/>
</dbReference>
<keyword evidence="4" id="KW-1185">Reference proteome</keyword>
<feature type="domain" description="Glycosyl transferase family 1" evidence="1">
    <location>
        <begin position="187"/>
        <end position="319"/>
    </location>
</feature>
<dbReference type="AlphaFoldDB" id="A0A2U1UY36"/>
<dbReference type="CDD" id="cd03801">
    <property type="entry name" value="GT4_PimA-like"/>
    <property type="match status" value="1"/>
</dbReference>
<feature type="domain" description="Glycosyltransferase subfamily 4-like N-terminal" evidence="2">
    <location>
        <begin position="14"/>
        <end position="177"/>
    </location>
</feature>
<evidence type="ECO:0000259" key="2">
    <source>
        <dbReference type="Pfam" id="PF13439"/>
    </source>
</evidence>
<dbReference type="RefSeq" id="WP_109519158.1">
    <property type="nucleotide sequence ID" value="NZ_PDOA01000031.1"/>
</dbReference>
<evidence type="ECO:0000313" key="4">
    <source>
        <dbReference type="Proteomes" id="UP000245048"/>
    </source>
</evidence>
<reference evidence="4" key="1">
    <citation type="submission" date="2017-10" db="EMBL/GenBank/DDBJ databases">
        <authorList>
            <person name="Toshchakov S.V."/>
            <person name="Goeva M.A."/>
        </authorList>
    </citation>
    <scope>NUCLEOTIDE SEQUENCE [LARGE SCALE GENOMIC DNA]</scope>
    <source>
        <strain evidence="4">JR1/69-1-13</strain>
    </source>
</reference>
<keyword evidence="3" id="KW-0808">Transferase</keyword>
<proteinExistence type="predicted"/>
<dbReference type="Pfam" id="PF00534">
    <property type="entry name" value="Glycos_transf_1"/>
    <property type="match status" value="1"/>
</dbReference>
<dbReference type="SUPFAM" id="SSF53756">
    <property type="entry name" value="UDP-Glycosyltransferase/glycogen phosphorylase"/>
    <property type="match status" value="1"/>
</dbReference>
<dbReference type="Gene3D" id="3.40.50.2000">
    <property type="entry name" value="Glycogen Phosphorylase B"/>
    <property type="match status" value="2"/>
</dbReference>
<dbReference type="EMBL" id="PDOA01000031">
    <property type="protein sequence ID" value="PWC26565.1"/>
    <property type="molecule type" value="Genomic_DNA"/>
</dbReference>
<accession>A0A2U1UY36</accession>
<sequence>MKVVHLVRQFSPGIGGLEDAVINLVLRQRDRLGYNSRVVTLNGIFTQPGARLPPTEHINGIPVRRISWSGSSRYPLAPAVLAQLSGADLVHVHAVDFFFDWLALTRPWHGKPLVATTHGGFFHSGFAAGLKKVWFRTVTRASCRAYDAIVAASHADARMFATIAPGNLVTVENGVDIGKFADAAAYQPTRHVVYFGRFAQHKRIDLLVRLLSELRRLDPSWRLTVAGARSDHSGEDIERMAAASGQAGAVSVLVNPSIAELRGLIGQASFFASASEHEGFGLATVEALAAGLIPVLSDIPSFSAFLSEAGCGVMLRPSALSAAAFTMEGLAGSGPNEIQALRRRCIAASARYGWEGAADRYASVYRGVLRAGGRWMGPDHHAASQIAAASAPLSSKEVH</sequence>
<dbReference type="Pfam" id="PF13439">
    <property type="entry name" value="Glyco_transf_4"/>
    <property type="match status" value="1"/>
</dbReference>
<dbReference type="InterPro" id="IPR001296">
    <property type="entry name" value="Glyco_trans_1"/>
</dbReference>